<reference evidence="11" key="1">
    <citation type="submission" date="2005-09" db="EMBL/GenBank/DDBJ databases">
        <title>Annotation of the Aspergillus terreus NIH2624 genome.</title>
        <authorList>
            <person name="Birren B.W."/>
            <person name="Lander E.S."/>
            <person name="Galagan J.E."/>
            <person name="Nusbaum C."/>
            <person name="Devon K."/>
            <person name="Henn M."/>
            <person name="Ma L.-J."/>
            <person name="Jaffe D.B."/>
            <person name="Butler J."/>
            <person name="Alvarez P."/>
            <person name="Gnerre S."/>
            <person name="Grabherr M."/>
            <person name="Kleber M."/>
            <person name="Mauceli E.W."/>
            <person name="Brockman W."/>
            <person name="Rounsley S."/>
            <person name="Young S.K."/>
            <person name="LaButti K."/>
            <person name="Pushparaj V."/>
            <person name="DeCaprio D."/>
            <person name="Crawford M."/>
            <person name="Koehrsen M."/>
            <person name="Engels R."/>
            <person name="Montgomery P."/>
            <person name="Pearson M."/>
            <person name="Howarth C."/>
            <person name="Larson L."/>
            <person name="Luoma S."/>
            <person name="White J."/>
            <person name="Alvarado L."/>
            <person name="Kodira C.D."/>
            <person name="Zeng Q."/>
            <person name="Oleary S."/>
            <person name="Yandava C."/>
            <person name="Denning D.W."/>
            <person name="Nierman W.C."/>
            <person name="Milne T."/>
            <person name="Madden K."/>
        </authorList>
    </citation>
    <scope>NUCLEOTIDE SEQUENCE [LARGE SCALE GENOMIC DNA]</scope>
    <source>
        <strain evidence="11">NIH 2624 / FGSC A1156</strain>
    </source>
</reference>
<dbReference type="PANTHER" id="PTHR31595">
    <property type="entry name" value="LONG-CHAIN-ALCOHOL O-FATTY-ACYLTRANSFERASE 3-RELATED"/>
    <property type="match status" value="1"/>
</dbReference>
<dbReference type="InterPro" id="IPR044851">
    <property type="entry name" value="Wax_synthase"/>
</dbReference>
<dbReference type="GO" id="GO:0016020">
    <property type="term" value="C:membrane"/>
    <property type="evidence" value="ECO:0007669"/>
    <property type="project" value="UniProtKB-SubCell"/>
</dbReference>
<keyword evidence="4" id="KW-0808">Transferase</keyword>
<dbReference type="OrthoDB" id="1077582at2759"/>
<dbReference type="VEuPathDB" id="FungiDB:ATEG_10365"/>
<dbReference type="GeneID" id="4354606"/>
<evidence type="ECO:0000313" key="11">
    <source>
        <dbReference type="Proteomes" id="UP000007963"/>
    </source>
</evidence>
<dbReference type="STRING" id="341663.Q0C7G9"/>
<keyword evidence="6 8" id="KW-1133">Transmembrane helix</keyword>
<evidence type="ECO:0000259" key="9">
    <source>
        <dbReference type="Pfam" id="PF13813"/>
    </source>
</evidence>
<dbReference type="RefSeq" id="XP_001218713.1">
    <property type="nucleotide sequence ID" value="XM_001218712.1"/>
</dbReference>
<dbReference type="InterPro" id="IPR032805">
    <property type="entry name" value="Wax_synthase_dom"/>
</dbReference>
<evidence type="ECO:0000256" key="2">
    <source>
        <dbReference type="ARBA" id="ARBA00005179"/>
    </source>
</evidence>
<organism evidence="10 11">
    <name type="scientific">Aspergillus terreus (strain NIH 2624 / FGSC A1156)</name>
    <dbReference type="NCBI Taxonomy" id="341663"/>
    <lineage>
        <taxon>Eukaryota</taxon>
        <taxon>Fungi</taxon>
        <taxon>Dikarya</taxon>
        <taxon>Ascomycota</taxon>
        <taxon>Pezizomycotina</taxon>
        <taxon>Eurotiomycetes</taxon>
        <taxon>Eurotiomycetidae</taxon>
        <taxon>Eurotiales</taxon>
        <taxon>Aspergillaceae</taxon>
        <taxon>Aspergillus</taxon>
        <taxon>Aspergillus subgen. Circumdati</taxon>
    </lineage>
</organism>
<evidence type="ECO:0000256" key="6">
    <source>
        <dbReference type="ARBA" id="ARBA00022989"/>
    </source>
</evidence>
<comment type="pathway">
    <text evidence="2">Secondary metabolite biosynthesis.</text>
</comment>
<evidence type="ECO:0000256" key="7">
    <source>
        <dbReference type="ARBA" id="ARBA00023136"/>
    </source>
</evidence>
<proteinExistence type="inferred from homology"/>
<feature type="domain" description="Wax synthase" evidence="9">
    <location>
        <begin position="642"/>
        <end position="727"/>
    </location>
</feature>
<dbReference type="GO" id="GO:0008374">
    <property type="term" value="F:O-acyltransferase activity"/>
    <property type="evidence" value="ECO:0007669"/>
    <property type="project" value="InterPro"/>
</dbReference>
<gene>
    <name evidence="10" type="ORF">ATEG_10365</name>
</gene>
<evidence type="ECO:0000256" key="5">
    <source>
        <dbReference type="ARBA" id="ARBA00022692"/>
    </source>
</evidence>
<dbReference type="PANTHER" id="PTHR31595:SF57">
    <property type="entry name" value="OS04G0481900 PROTEIN"/>
    <property type="match status" value="1"/>
</dbReference>
<dbReference type="Pfam" id="PF13813">
    <property type="entry name" value="MBOAT_2"/>
    <property type="match status" value="1"/>
</dbReference>
<dbReference type="HOGENOM" id="CLU_366362_0_0_1"/>
<sequence>MPNPLQRLKQLMHKTRQRRKGALDIEALPSEIRRLLLSTLDPASLLALIHASPTYYQQFQLDKRFILRSCLELALGKVAVDAHVVQLSSSRDFLSRRTQQKVDRFLASYRDRRSASPASILREADVESLTKMLKFHVHVVMPLLSQYTRCAMDHLAVQTNIPRSADPQTPSRTEETRLMRALYRFELCCNVFGLGHLSHPFVGRPESMNEYVLQHLTAIFEPWELEEISCVHIFAQDKYNQVFDEIRDDLDRDNQRNGNGWSTPEGLDLDEHTLERTRLLKGTISRGLKLLHIVSQIHDHDTLVSVMDSEMVSLDIFIGDGLMEALSQVTQSRLWGLQPQSPRNVLVRQRAPMPFRGDQEAENAPSLGWVLLWGETYSNMFGGWTWQPLRRWGYVIRSIRVHMRRIIHSEQSRSPPSSSLIYPDLDHPPLKHIVYIAIPSSALHATLSPPDASPFIKYANAFLSVAYVIRAVELLLVYDLRQLKRAETSSPSTYVWHPIPPPLSLARLRYTTDLLLNPRGIGWSYAPAYSPPQADSNNASTRAFVLKHLLKLFTTYLLFNLHQATFGRNFPSVAVAIQTAASRVGIQLTPATTADLARHYLLGPACWLAAYAFIDGCHALVAAVHGVLRASAPASEPWTWMYPPLFRSPRAMLTCRLRDIWGRMWHDLCRRPLLATSLLLVPGGISGTVKRLLVLLVSFAVSGCVHAAGAYAVSGDAYGAGVMVVFFIVMAGCIVLQEVLALGVQRALGGWGYLYLYGSTV</sequence>
<evidence type="ECO:0000256" key="8">
    <source>
        <dbReference type="SAM" id="Phobius"/>
    </source>
</evidence>
<evidence type="ECO:0000256" key="1">
    <source>
        <dbReference type="ARBA" id="ARBA00004141"/>
    </source>
</evidence>
<dbReference type="eggNOG" id="ENOG502SIM7">
    <property type="taxonomic scope" value="Eukaryota"/>
</dbReference>
<keyword evidence="5 8" id="KW-0812">Transmembrane</keyword>
<dbReference type="GO" id="GO:0006629">
    <property type="term" value="P:lipid metabolic process"/>
    <property type="evidence" value="ECO:0007669"/>
    <property type="project" value="InterPro"/>
</dbReference>
<keyword evidence="7 8" id="KW-0472">Membrane</keyword>
<accession>Q0C7G9</accession>
<comment type="similarity">
    <text evidence="3">Belongs to the wax synthase family.</text>
</comment>
<feature type="transmembrane region" description="Helical" evidence="8">
    <location>
        <begin position="717"/>
        <end position="736"/>
    </location>
</feature>
<dbReference type="AlphaFoldDB" id="Q0C7G9"/>
<feature type="transmembrane region" description="Helical" evidence="8">
    <location>
        <begin position="692"/>
        <end position="711"/>
    </location>
</feature>
<evidence type="ECO:0000256" key="4">
    <source>
        <dbReference type="ARBA" id="ARBA00022679"/>
    </source>
</evidence>
<dbReference type="Proteomes" id="UP000007963">
    <property type="component" value="Unassembled WGS sequence"/>
</dbReference>
<name>Q0C7G9_ASPTN</name>
<protein>
    <recommendedName>
        <fullName evidence="9">Wax synthase domain-containing protein</fullName>
    </recommendedName>
</protein>
<comment type="subcellular location">
    <subcellularLocation>
        <location evidence="1">Membrane</location>
        <topology evidence="1">Multi-pass membrane protein</topology>
    </subcellularLocation>
</comment>
<dbReference type="EMBL" id="CH476610">
    <property type="protein sequence ID" value="EAU29362.1"/>
    <property type="molecule type" value="Genomic_DNA"/>
</dbReference>
<evidence type="ECO:0000313" key="10">
    <source>
        <dbReference type="EMBL" id="EAU29362.1"/>
    </source>
</evidence>
<evidence type="ECO:0000256" key="3">
    <source>
        <dbReference type="ARBA" id="ARBA00007282"/>
    </source>
</evidence>